<evidence type="ECO:0000256" key="4">
    <source>
        <dbReference type="ARBA" id="ARBA00022989"/>
    </source>
</evidence>
<accession>A0A1S3H367</accession>
<feature type="signal peptide" evidence="8">
    <location>
        <begin position="1"/>
        <end position="27"/>
    </location>
</feature>
<evidence type="ECO:0000256" key="2">
    <source>
        <dbReference type="ARBA" id="ARBA00006939"/>
    </source>
</evidence>
<dbReference type="GO" id="GO:0005886">
    <property type="term" value="C:plasma membrane"/>
    <property type="evidence" value="ECO:0007669"/>
    <property type="project" value="TreeGrafter"/>
</dbReference>
<gene>
    <name evidence="11" type="primary">LOC106151291</name>
</gene>
<evidence type="ECO:0000256" key="7">
    <source>
        <dbReference type="SAM" id="Phobius"/>
    </source>
</evidence>
<feature type="transmembrane region" description="Helical" evidence="7">
    <location>
        <begin position="528"/>
        <end position="548"/>
    </location>
</feature>
<dbReference type="GO" id="GO:0071578">
    <property type="term" value="P:zinc ion import across plasma membrane"/>
    <property type="evidence" value="ECO:0007669"/>
    <property type="project" value="TreeGrafter"/>
</dbReference>
<keyword evidence="3 7" id="KW-0812">Transmembrane</keyword>
<feature type="chain" id="PRO_5010284432" evidence="8">
    <location>
        <begin position="28"/>
        <end position="589"/>
    </location>
</feature>
<keyword evidence="5 7" id="KW-0472">Membrane</keyword>
<evidence type="ECO:0000259" key="9">
    <source>
        <dbReference type="Pfam" id="PF21116"/>
    </source>
</evidence>
<evidence type="ECO:0000313" key="10">
    <source>
        <dbReference type="Proteomes" id="UP000085678"/>
    </source>
</evidence>
<dbReference type="InterPro" id="IPR003689">
    <property type="entry name" value="ZIP"/>
</dbReference>
<dbReference type="PANTHER" id="PTHR12191:SF37">
    <property type="entry name" value="ZINC TRANSPORTER FOI"/>
    <property type="match status" value="1"/>
</dbReference>
<evidence type="ECO:0000256" key="8">
    <source>
        <dbReference type="SAM" id="SignalP"/>
    </source>
</evidence>
<feature type="region of interest" description="Disordered" evidence="6">
    <location>
        <begin position="80"/>
        <end position="130"/>
    </location>
</feature>
<feature type="domain" description="Zinc transporter ZIP4/12 EF-hand" evidence="9">
    <location>
        <begin position="40"/>
        <end position="175"/>
    </location>
</feature>
<dbReference type="OrthoDB" id="200954at2759"/>
<evidence type="ECO:0000256" key="6">
    <source>
        <dbReference type="SAM" id="MobiDB-lite"/>
    </source>
</evidence>
<feature type="transmembrane region" description="Helical" evidence="7">
    <location>
        <begin position="196"/>
        <end position="220"/>
    </location>
</feature>
<proteinExistence type="inferred from homology"/>
<comment type="subcellular location">
    <subcellularLocation>
        <location evidence="1">Membrane</location>
        <topology evidence="1">Multi-pass membrane protein</topology>
    </subcellularLocation>
</comment>
<dbReference type="InterPro" id="IPR050799">
    <property type="entry name" value="ZIP_Transporter"/>
</dbReference>
<dbReference type="AlphaFoldDB" id="A0A1S3H367"/>
<comment type="similarity">
    <text evidence="2">Belongs to the ZIP transporter (TC 2.A.5) family.</text>
</comment>
<evidence type="ECO:0000256" key="3">
    <source>
        <dbReference type="ARBA" id="ARBA00022692"/>
    </source>
</evidence>
<dbReference type="Pfam" id="PF02535">
    <property type="entry name" value="Zip"/>
    <property type="match status" value="1"/>
</dbReference>
<name>A0A1S3H367_LINAN</name>
<evidence type="ECO:0000313" key="11">
    <source>
        <dbReference type="RefSeq" id="XP_013379926.1"/>
    </source>
</evidence>
<dbReference type="GO" id="GO:0140410">
    <property type="term" value="F:monoatomic cation:bicarbonate symporter activity"/>
    <property type="evidence" value="ECO:0007669"/>
    <property type="project" value="TreeGrafter"/>
</dbReference>
<dbReference type="GO" id="GO:0005385">
    <property type="term" value="F:zinc ion transmembrane transporter activity"/>
    <property type="evidence" value="ECO:0007669"/>
    <property type="project" value="TreeGrafter"/>
</dbReference>
<feature type="transmembrane region" description="Helical" evidence="7">
    <location>
        <begin position="280"/>
        <end position="304"/>
    </location>
</feature>
<dbReference type="GeneID" id="106151291"/>
<dbReference type="InterPro" id="IPR049406">
    <property type="entry name" value="ZIP4_12_EF-hand"/>
</dbReference>
<dbReference type="Proteomes" id="UP000085678">
    <property type="component" value="Unplaced"/>
</dbReference>
<keyword evidence="8" id="KW-0732">Signal</keyword>
<keyword evidence="4 7" id="KW-1133">Transmembrane helix</keyword>
<feature type="transmembrane region" description="Helical" evidence="7">
    <location>
        <begin position="500"/>
        <end position="522"/>
    </location>
</feature>
<reference evidence="11" key="1">
    <citation type="submission" date="2025-08" db="UniProtKB">
        <authorList>
            <consortium name="RefSeq"/>
        </authorList>
    </citation>
    <scope>IDENTIFICATION</scope>
    <source>
        <tissue evidence="11">Gonads</tissue>
    </source>
</reference>
<dbReference type="GO" id="GO:0030003">
    <property type="term" value="P:intracellular monoatomic cation homeostasis"/>
    <property type="evidence" value="ECO:0007669"/>
    <property type="project" value="TreeGrafter"/>
</dbReference>
<evidence type="ECO:0000256" key="5">
    <source>
        <dbReference type="ARBA" id="ARBA00023136"/>
    </source>
</evidence>
<evidence type="ECO:0000256" key="1">
    <source>
        <dbReference type="ARBA" id="ARBA00004141"/>
    </source>
</evidence>
<dbReference type="PANTHER" id="PTHR12191">
    <property type="entry name" value="SOLUTE CARRIER FAMILY 39"/>
    <property type="match status" value="1"/>
</dbReference>
<dbReference type="Pfam" id="PF21116">
    <property type="entry name" value="EF-hand_Zip"/>
    <property type="match status" value="1"/>
</dbReference>
<keyword evidence="10" id="KW-1185">Reference proteome</keyword>
<dbReference type="RefSeq" id="XP_013379926.1">
    <property type="nucleotide sequence ID" value="XM_013524472.1"/>
</dbReference>
<sequence length="589" mass="63592">MAVATKKAVMAFLMLTFVAGFAIKAHCEETTANTVDKALFIDSLFEALNVTTENGTLSEEAFEALLTKLKIGAVSGGETGTIVEGGGGHDGHDHRRKKRDTHSSPLQRKKRATGDPTTSPSASAMEEDHEHEAVEKCFNGEDLLTVFGVDHEAGVTRAQFTDLCPALIQQQITGACSGSPANTTKANTKASSTAEMYGYGSLAVFIISLLAIGGVFLIPCMGHTAYQYVMETFIALAVGTMAGDALLHLIPQSLGLHGHDAEAEQGHNHSDINNITVDNYVWYTSTVLLALYAFFLLETVMGMLGGGHNHSHMGPDKKPEIVHKEPVEADFAHTDEVIRRSFRRKKNKELKQSTSVIEFADKEGKLKVPSVRVTDENGFADKMENGVENGHAVSLPDVKVTTEEPEATSPPRRLSITKEIDEEEEENVACYKRLKPVAYMTLIGDTLHNTVDGIAIGAAFTSGIASGISTAIAVFCHELPHEFGDFAILLTGGFNFKQAVLCNFLSALASFIGLFIGIAIAIDGATRSWIFAITAGMFLYISLVDMLPELINMKAPGNKCISFLLQNLGILFGFGTMLCLSVFEDYIQV</sequence>
<feature type="transmembrane region" description="Helical" evidence="7">
    <location>
        <begin position="560"/>
        <end position="583"/>
    </location>
</feature>
<protein>
    <submittedName>
        <fullName evidence="11">Zinc transporter ZIP12 isoform X2</fullName>
    </submittedName>
</protein>
<organism evidence="10 11">
    <name type="scientific">Lingula anatina</name>
    <name type="common">Brachiopod</name>
    <name type="synonym">Lingula unguis</name>
    <dbReference type="NCBI Taxonomy" id="7574"/>
    <lineage>
        <taxon>Eukaryota</taxon>
        <taxon>Metazoa</taxon>
        <taxon>Spiralia</taxon>
        <taxon>Lophotrochozoa</taxon>
        <taxon>Brachiopoda</taxon>
        <taxon>Linguliformea</taxon>
        <taxon>Lingulata</taxon>
        <taxon>Lingulida</taxon>
        <taxon>Linguloidea</taxon>
        <taxon>Lingulidae</taxon>
        <taxon>Lingula</taxon>
    </lineage>
</organism>